<accession>A0A8X6UL11</accession>
<comment type="caution">
    <text evidence="2">The sequence shown here is derived from an EMBL/GenBank/DDBJ whole genome shotgun (WGS) entry which is preliminary data.</text>
</comment>
<gene>
    <name evidence="2" type="ORF">NPIL_285811</name>
</gene>
<reference evidence="2" key="1">
    <citation type="submission" date="2020-08" db="EMBL/GenBank/DDBJ databases">
        <title>Multicomponent nature underlies the extraordinary mechanical properties of spider dragline silk.</title>
        <authorList>
            <person name="Kono N."/>
            <person name="Nakamura H."/>
            <person name="Mori M."/>
            <person name="Yoshida Y."/>
            <person name="Ohtoshi R."/>
            <person name="Malay A.D."/>
            <person name="Moran D.A.P."/>
            <person name="Tomita M."/>
            <person name="Numata K."/>
            <person name="Arakawa K."/>
        </authorList>
    </citation>
    <scope>NUCLEOTIDE SEQUENCE</scope>
</reference>
<organism evidence="2 3">
    <name type="scientific">Nephila pilipes</name>
    <name type="common">Giant wood spider</name>
    <name type="synonym">Nephila maculata</name>
    <dbReference type="NCBI Taxonomy" id="299642"/>
    <lineage>
        <taxon>Eukaryota</taxon>
        <taxon>Metazoa</taxon>
        <taxon>Ecdysozoa</taxon>
        <taxon>Arthropoda</taxon>
        <taxon>Chelicerata</taxon>
        <taxon>Arachnida</taxon>
        <taxon>Araneae</taxon>
        <taxon>Araneomorphae</taxon>
        <taxon>Entelegynae</taxon>
        <taxon>Araneoidea</taxon>
        <taxon>Nephilidae</taxon>
        <taxon>Nephila</taxon>
    </lineage>
</organism>
<protein>
    <submittedName>
        <fullName evidence="2">Uncharacterized protein</fullName>
    </submittedName>
</protein>
<evidence type="ECO:0000313" key="3">
    <source>
        <dbReference type="Proteomes" id="UP000887013"/>
    </source>
</evidence>
<proteinExistence type="predicted"/>
<sequence length="199" mass="22759">MIKWNCVRPLKVGTSGFLPIDVGIVEIDMYRSTNARLDYNNFVYTSGTIVSGMISNEVPTKSQSSLMCIRTCLKMNHSWRASHEVKGSVINNRGELRFQCLVKREFRRTIVDTEIALMNQQCTRPSSRQNCTMHFIVNRFQQMSNSSTHVDMHALQKKSSKTADAYGLHAKSRRRSGEKSQHDVLDLMHYLKPSSLLNT</sequence>
<evidence type="ECO:0000256" key="1">
    <source>
        <dbReference type="SAM" id="MobiDB-lite"/>
    </source>
</evidence>
<keyword evidence="3" id="KW-1185">Reference proteome</keyword>
<feature type="region of interest" description="Disordered" evidence="1">
    <location>
        <begin position="161"/>
        <end position="181"/>
    </location>
</feature>
<evidence type="ECO:0000313" key="2">
    <source>
        <dbReference type="EMBL" id="GFU32855.1"/>
    </source>
</evidence>
<dbReference type="AlphaFoldDB" id="A0A8X6UL11"/>
<name>A0A8X6UL11_NEPPI</name>
<dbReference type="EMBL" id="BMAW01129976">
    <property type="protein sequence ID" value="GFU32855.1"/>
    <property type="molecule type" value="Genomic_DNA"/>
</dbReference>
<dbReference type="Proteomes" id="UP000887013">
    <property type="component" value="Unassembled WGS sequence"/>
</dbReference>